<proteinExistence type="predicted"/>
<dbReference type="STRING" id="1314776.A0A165WVY2"/>
<organism evidence="1 2">
    <name type="scientific">Sistotremastrum suecicum HHB10207 ss-3</name>
    <dbReference type="NCBI Taxonomy" id="1314776"/>
    <lineage>
        <taxon>Eukaryota</taxon>
        <taxon>Fungi</taxon>
        <taxon>Dikarya</taxon>
        <taxon>Basidiomycota</taxon>
        <taxon>Agaricomycotina</taxon>
        <taxon>Agaricomycetes</taxon>
        <taxon>Sistotremastrales</taxon>
        <taxon>Sistotremastraceae</taxon>
        <taxon>Sistotremastrum</taxon>
    </lineage>
</organism>
<reference evidence="1 2" key="1">
    <citation type="journal article" date="2016" name="Mol. Biol. Evol.">
        <title>Comparative Genomics of Early-Diverging Mushroom-Forming Fungi Provides Insights into the Origins of Lignocellulose Decay Capabilities.</title>
        <authorList>
            <person name="Nagy L.G."/>
            <person name="Riley R."/>
            <person name="Tritt A."/>
            <person name="Adam C."/>
            <person name="Daum C."/>
            <person name="Floudas D."/>
            <person name="Sun H."/>
            <person name="Yadav J.S."/>
            <person name="Pangilinan J."/>
            <person name="Larsson K.H."/>
            <person name="Matsuura K."/>
            <person name="Barry K."/>
            <person name="Labutti K."/>
            <person name="Kuo R."/>
            <person name="Ohm R.A."/>
            <person name="Bhattacharya S.S."/>
            <person name="Shirouzu T."/>
            <person name="Yoshinaga Y."/>
            <person name="Martin F.M."/>
            <person name="Grigoriev I.V."/>
            <person name="Hibbett D.S."/>
        </authorList>
    </citation>
    <scope>NUCLEOTIDE SEQUENCE [LARGE SCALE GENOMIC DNA]</scope>
    <source>
        <strain evidence="1 2">HHB10207 ss-3</strain>
    </source>
</reference>
<name>A0A165WVY2_9AGAM</name>
<sequence length="215" mass="24299">MMMTDALFSAPRLRFSQKQISAVLDYAKQMGAKNVPSKDALKQFRKKCIEKLGDPTKKVRFASGNIAFVNDMHVAAARAYGNPQIRPKMRCLPEDTKEHIVGENAEHGKRPVREACHAAEWLNGGPKHALTPMLRVGQKDFYVNELLRTDTGLFFIPERFFERRESGILHKWSRGHSVTSTEVFNLVLLQSFGTYIVQGGAHGVSRAQRCLCRKL</sequence>
<protein>
    <submittedName>
        <fullName evidence="1">Uncharacterized protein</fullName>
    </submittedName>
</protein>
<dbReference type="OrthoDB" id="2689033at2759"/>
<dbReference type="Proteomes" id="UP000076798">
    <property type="component" value="Unassembled WGS sequence"/>
</dbReference>
<accession>A0A165WVY2</accession>
<evidence type="ECO:0000313" key="1">
    <source>
        <dbReference type="EMBL" id="KZT31574.1"/>
    </source>
</evidence>
<keyword evidence="2" id="KW-1185">Reference proteome</keyword>
<dbReference type="EMBL" id="KV428527">
    <property type="protein sequence ID" value="KZT31574.1"/>
    <property type="molecule type" value="Genomic_DNA"/>
</dbReference>
<gene>
    <name evidence="1" type="ORF">SISSUDRAFT_994925</name>
</gene>
<evidence type="ECO:0000313" key="2">
    <source>
        <dbReference type="Proteomes" id="UP000076798"/>
    </source>
</evidence>
<dbReference type="AlphaFoldDB" id="A0A165WVY2"/>